<gene>
    <name evidence="3" type="ORF">A4R26_25755</name>
</gene>
<dbReference type="GO" id="GO:0003824">
    <property type="term" value="F:catalytic activity"/>
    <property type="evidence" value="ECO:0007669"/>
    <property type="project" value="InterPro"/>
</dbReference>
<feature type="domain" description="Endonuclease/exonuclease/phosphatase" evidence="2">
    <location>
        <begin position="59"/>
        <end position="281"/>
    </location>
</feature>
<dbReference type="AlphaFoldDB" id="A0A1V9FD46"/>
<sequence>MSKRLTSLIAAAVLLIHWGCNKDPYMPDTPPAYVELINNVNTYGKDNDNDPALNSIKIMTYNIHAAVPPGSPGTVNIAAIAKVITDEDPDIVFLQEVDKNTGRNGYTKDQSAELGTLTKMNVAYFSAINYMKGFYGVAILSKYPMSQIRKQLLPKGNAAEEQRVLGLAQVDLPGKDSLLALATHLQHDNDATRLLQIKELVNVASSFTIPMVMGGDLNERPSATEFINILDGAFTRTCTTCPNTFPASNATAVIDYLAYKPAARYSVVNHKTIMETFASDHLPVVSELKINR</sequence>
<dbReference type="RefSeq" id="WP_165760389.1">
    <property type="nucleotide sequence ID" value="NZ_LWBP01000200.1"/>
</dbReference>
<comment type="caution">
    <text evidence="3">The sequence shown here is derived from an EMBL/GenBank/DDBJ whole genome shotgun (WGS) entry which is preliminary data.</text>
</comment>
<evidence type="ECO:0000313" key="3">
    <source>
        <dbReference type="EMBL" id="OQP56305.1"/>
    </source>
</evidence>
<feature type="chain" id="PRO_5012777070" description="Endonuclease/exonuclease/phosphatase domain-containing protein" evidence="1">
    <location>
        <begin position="23"/>
        <end position="292"/>
    </location>
</feature>
<feature type="signal peptide" evidence="1">
    <location>
        <begin position="1"/>
        <end position="22"/>
    </location>
</feature>
<organism evidence="3 4">
    <name type="scientific">Niastella populi</name>
    <dbReference type="NCBI Taxonomy" id="550983"/>
    <lineage>
        <taxon>Bacteria</taxon>
        <taxon>Pseudomonadati</taxon>
        <taxon>Bacteroidota</taxon>
        <taxon>Chitinophagia</taxon>
        <taxon>Chitinophagales</taxon>
        <taxon>Chitinophagaceae</taxon>
        <taxon>Niastella</taxon>
    </lineage>
</organism>
<proteinExistence type="predicted"/>
<dbReference type="Proteomes" id="UP000192276">
    <property type="component" value="Unassembled WGS sequence"/>
</dbReference>
<protein>
    <recommendedName>
        <fullName evidence="2">Endonuclease/exonuclease/phosphatase domain-containing protein</fullName>
    </recommendedName>
</protein>
<reference evidence="4" key="1">
    <citation type="submission" date="2016-04" db="EMBL/GenBank/DDBJ databases">
        <authorList>
            <person name="Chen L."/>
            <person name="Zhuang W."/>
            <person name="Wang G."/>
        </authorList>
    </citation>
    <scope>NUCLEOTIDE SEQUENCE [LARGE SCALE GENOMIC DNA]</scope>
    <source>
        <strain evidence="4">208</strain>
    </source>
</reference>
<evidence type="ECO:0000256" key="1">
    <source>
        <dbReference type="SAM" id="SignalP"/>
    </source>
</evidence>
<dbReference type="PANTHER" id="PTHR14859">
    <property type="entry name" value="CALCOFLUOR WHITE HYPERSENSITIVE PROTEIN PRECURSOR"/>
    <property type="match status" value="1"/>
</dbReference>
<evidence type="ECO:0000313" key="4">
    <source>
        <dbReference type="Proteomes" id="UP000192276"/>
    </source>
</evidence>
<dbReference type="EMBL" id="LWBP01000200">
    <property type="protein sequence ID" value="OQP56305.1"/>
    <property type="molecule type" value="Genomic_DNA"/>
</dbReference>
<dbReference type="InterPro" id="IPR005135">
    <property type="entry name" value="Endo/exonuclease/phosphatase"/>
</dbReference>
<dbReference type="Pfam" id="PF03372">
    <property type="entry name" value="Exo_endo_phos"/>
    <property type="match status" value="1"/>
</dbReference>
<dbReference type="SUPFAM" id="SSF56219">
    <property type="entry name" value="DNase I-like"/>
    <property type="match status" value="1"/>
</dbReference>
<dbReference type="PANTHER" id="PTHR14859:SF15">
    <property type="entry name" value="ENDONUCLEASE_EXONUCLEASE_PHOSPHATASE DOMAIN-CONTAINING PROTEIN"/>
    <property type="match status" value="1"/>
</dbReference>
<dbReference type="Gene3D" id="3.60.10.10">
    <property type="entry name" value="Endonuclease/exonuclease/phosphatase"/>
    <property type="match status" value="1"/>
</dbReference>
<keyword evidence="4" id="KW-1185">Reference proteome</keyword>
<dbReference type="InterPro" id="IPR051916">
    <property type="entry name" value="GPI-anchor_lipid_remodeler"/>
</dbReference>
<dbReference type="GO" id="GO:0016020">
    <property type="term" value="C:membrane"/>
    <property type="evidence" value="ECO:0007669"/>
    <property type="project" value="GOC"/>
</dbReference>
<dbReference type="STRING" id="550983.A4R26_25755"/>
<name>A0A1V9FD46_9BACT</name>
<evidence type="ECO:0000259" key="2">
    <source>
        <dbReference type="Pfam" id="PF03372"/>
    </source>
</evidence>
<accession>A0A1V9FD46</accession>
<keyword evidence="1" id="KW-0732">Signal</keyword>
<dbReference type="GO" id="GO:0006506">
    <property type="term" value="P:GPI anchor biosynthetic process"/>
    <property type="evidence" value="ECO:0007669"/>
    <property type="project" value="TreeGrafter"/>
</dbReference>
<dbReference type="InterPro" id="IPR036691">
    <property type="entry name" value="Endo/exonu/phosph_ase_sf"/>
</dbReference>